<evidence type="ECO:0000313" key="2">
    <source>
        <dbReference type="Proteomes" id="UP001286313"/>
    </source>
</evidence>
<name>A0AAE1L487_PETCI</name>
<dbReference type="Proteomes" id="UP001286313">
    <property type="component" value="Unassembled WGS sequence"/>
</dbReference>
<protein>
    <submittedName>
        <fullName evidence="1">Uncharacterized protein</fullName>
    </submittedName>
</protein>
<dbReference type="EMBL" id="JAWQEG010000065">
    <property type="protein sequence ID" value="KAK3895163.1"/>
    <property type="molecule type" value="Genomic_DNA"/>
</dbReference>
<dbReference type="AlphaFoldDB" id="A0AAE1L487"/>
<reference evidence="1" key="1">
    <citation type="submission" date="2023-10" db="EMBL/GenBank/DDBJ databases">
        <title>Genome assemblies of two species of porcelain crab, Petrolisthes cinctipes and Petrolisthes manimaculis (Anomura: Porcellanidae).</title>
        <authorList>
            <person name="Angst P."/>
        </authorList>
    </citation>
    <scope>NUCLEOTIDE SEQUENCE</scope>
    <source>
        <strain evidence="1">PB745_01</strain>
        <tissue evidence="1">Gill</tissue>
    </source>
</reference>
<keyword evidence="2" id="KW-1185">Reference proteome</keyword>
<sequence>MVQIPTSTTRPAGGVLVVVVGGGGGSGRTGLIPLIFGCQFGLSLMCPTSQLCGSPANHPPVRPSCPSLPASHTEGLEYSLRLLLLDCLVD</sequence>
<organism evidence="1 2">
    <name type="scientific">Petrolisthes cinctipes</name>
    <name type="common">Flat porcelain crab</name>
    <dbReference type="NCBI Taxonomy" id="88211"/>
    <lineage>
        <taxon>Eukaryota</taxon>
        <taxon>Metazoa</taxon>
        <taxon>Ecdysozoa</taxon>
        <taxon>Arthropoda</taxon>
        <taxon>Crustacea</taxon>
        <taxon>Multicrustacea</taxon>
        <taxon>Malacostraca</taxon>
        <taxon>Eumalacostraca</taxon>
        <taxon>Eucarida</taxon>
        <taxon>Decapoda</taxon>
        <taxon>Pleocyemata</taxon>
        <taxon>Anomura</taxon>
        <taxon>Galatheoidea</taxon>
        <taxon>Porcellanidae</taxon>
        <taxon>Petrolisthes</taxon>
    </lineage>
</organism>
<evidence type="ECO:0000313" key="1">
    <source>
        <dbReference type="EMBL" id="KAK3895163.1"/>
    </source>
</evidence>
<proteinExistence type="predicted"/>
<gene>
    <name evidence="1" type="ORF">Pcinc_001129</name>
</gene>
<accession>A0AAE1L487</accession>
<comment type="caution">
    <text evidence="1">The sequence shown here is derived from an EMBL/GenBank/DDBJ whole genome shotgun (WGS) entry which is preliminary data.</text>
</comment>